<proteinExistence type="predicted"/>
<evidence type="ECO:0000256" key="1">
    <source>
        <dbReference type="SAM" id="MobiDB-lite"/>
    </source>
</evidence>
<dbReference type="EMBL" id="JANPWB010000001">
    <property type="protein sequence ID" value="KAJ1212354.1"/>
    <property type="molecule type" value="Genomic_DNA"/>
</dbReference>
<gene>
    <name evidence="2" type="ORF">NDU88_000018</name>
</gene>
<dbReference type="Proteomes" id="UP001066276">
    <property type="component" value="Chromosome 1_1"/>
</dbReference>
<name>A0AAV7WGW7_PLEWA</name>
<reference evidence="2" key="1">
    <citation type="journal article" date="2022" name="bioRxiv">
        <title>Sequencing and chromosome-scale assembly of the giantPleurodeles waltlgenome.</title>
        <authorList>
            <person name="Brown T."/>
            <person name="Elewa A."/>
            <person name="Iarovenko S."/>
            <person name="Subramanian E."/>
            <person name="Araus A.J."/>
            <person name="Petzold A."/>
            <person name="Susuki M."/>
            <person name="Suzuki K.-i.T."/>
            <person name="Hayashi T."/>
            <person name="Toyoda A."/>
            <person name="Oliveira C."/>
            <person name="Osipova E."/>
            <person name="Leigh N.D."/>
            <person name="Simon A."/>
            <person name="Yun M.H."/>
        </authorList>
    </citation>
    <scope>NUCLEOTIDE SEQUENCE</scope>
    <source>
        <strain evidence="2">20211129_DDA</strain>
        <tissue evidence="2">Liver</tissue>
    </source>
</reference>
<accession>A0AAV7WGW7</accession>
<organism evidence="2 3">
    <name type="scientific">Pleurodeles waltl</name>
    <name type="common">Iberian ribbed newt</name>
    <dbReference type="NCBI Taxonomy" id="8319"/>
    <lineage>
        <taxon>Eukaryota</taxon>
        <taxon>Metazoa</taxon>
        <taxon>Chordata</taxon>
        <taxon>Craniata</taxon>
        <taxon>Vertebrata</taxon>
        <taxon>Euteleostomi</taxon>
        <taxon>Amphibia</taxon>
        <taxon>Batrachia</taxon>
        <taxon>Caudata</taxon>
        <taxon>Salamandroidea</taxon>
        <taxon>Salamandridae</taxon>
        <taxon>Pleurodelinae</taxon>
        <taxon>Pleurodeles</taxon>
    </lineage>
</organism>
<keyword evidence="3" id="KW-1185">Reference proteome</keyword>
<protein>
    <submittedName>
        <fullName evidence="2">Uncharacterized protein</fullName>
    </submittedName>
</protein>
<evidence type="ECO:0000313" key="3">
    <source>
        <dbReference type="Proteomes" id="UP001066276"/>
    </source>
</evidence>
<dbReference type="AlphaFoldDB" id="A0AAV7WGW7"/>
<sequence length="192" mass="20867">MEGAETGSVKSENIMKHEATELPLGDPEDSQERGFSALDIAPVQAHIPEPCTGLGTTFTEENNLLGSHSKSCKTLKKLEAGNNLHNLYLFPECGQSENKSAAFTDQQMANTEEKAGMCLDSMPMFCGPQPVFFVVVPGDCLFMAVAADYKESAVLWAPFILKNKPHLNQHLVLDIPFVTPEDGGDRTATSHL</sequence>
<feature type="region of interest" description="Disordered" evidence="1">
    <location>
        <begin position="1"/>
        <end position="32"/>
    </location>
</feature>
<comment type="caution">
    <text evidence="2">The sequence shown here is derived from an EMBL/GenBank/DDBJ whole genome shotgun (WGS) entry which is preliminary data.</text>
</comment>
<evidence type="ECO:0000313" key="2">
    <source>
        <dbReference type="EMBL" id="KAJ1212354.1"/>
    </source>
</evidence>